<comment type="caution">
    <text evidence="1">The sequence shown here is derived from an EMBL/GenBank/DDBJ whole genome shotgun (WGS) entry which is preliminary data.</text>
</comment>
<gene>
    <name evidence="1" type="ORF">F7018_10880</name>
</gene>
<dbReference type="Proteomes" id="UP000467305">
    <property type="component" value="Unassembled WGS sequence"/>
</dbReference>
<keyword evidence="2" id="KW-1185">Reference proteome</keyword>
<dbReference type="RefSeq" id="WP_150900088.1">
    <property type="nucleotide sequence ID" value="NZ_WAAU01000014.1"/>
</dbReference>
<sequence length="102" mass="11346">MSNSTVTSPIKGVRRMGGLEISYSIDTTTNIITTSLNFDGLNLGEGKMTPENPNQAIWKNTGLQEFSGELSANYQNSTLECLFEITEYGEVIYKNNETVVQW</sequence>
<name>A0A7J5AIJ2_9FLAO</name>
<dbReference type="EMBL" id="WAAU01000014">
    <property type="protein sequence ID" value="KAB1157421.1"/>
    <property type="molecule type" value="Genomic_DNA"/>
</dbReference>
<evidence type="ECO:0000313" key="2">
    <source>
        <dbReference type="Proteomes" id="UP000467305"/>
    </source>
</evidence>
<proteinExistence type="predicted"/>
<accession>A0A7J5AIJ2</accession>
<reference evidence="1 2" key="1">
    <citation type="submission" date="2019-09" db="EMBL/GenBank/DDBJ databases">
        <authorList>
            <person name="Cao W.R."/>
        </authorList>
    </citation>
    <scope>NUCLEOTIDE SEQUENCE [LARGE SCALE GENOMIC DNA]</scope>
    <source>
        <strain evidence="2">a4</strain>
    </source>
</reference>
<protein>
    <submittedName>
        <fullName evidence="1">Uncharacterized protein</fullName>
    </submittedName>
</protein>
<dbReference type="AlphaFoldDB" id="A0A7J5AIJ2"/>
<evidence type="ECO:0000313" key="1">
    <source>
        <dbReference type="EMBL" id="KAB1157421.1"/>
    </source>
</evidence>
<organism evidence="1 2">
    <name type="scientific">Tenacibaculum aiptasiae</name>
    <dbReference type="NCBI Taxonomy" id="426481"/>
    <lineage>
        <taxon>Bacteria</taxon>
        <taxon>Pseudomonadati</taxon>
        <taxon>Bacteroidota</taxon>
        <taxon>Flavobacteriia</taxon>
        <taxon>Flavobacteriales</taxon>
        <taxon>Flavobacteriaceae</taxon>
        <taxon>Tenacibaculum</taxon>
    </lineage>
</organism>
<dbReference type="OrthoDB" id="1189774at2"/>